<dbReference type="InParanoid" id="A0A2G5EQY0"/>
<organism evidence="1 2">
    <name type="scientific">Aquilegia coerulea</name>
    <name type="common">Rocky mountain columbine</name>
    <dbReference type="NCBI Taxonomy" id="218851"/>
    <lineage>
        <taxon>Eukaryota</taxon>
        <taxon>Viridiplantae</taxon>
        <taxon>Streptophyta</taxon>
        <taxon>Embryophyta</taxon>
        <taxon>Tracheophyta</taxon>
        <taxon>Spermatophyta</taxon>
        <taxon>Magnoliopsida</taxon>
        <taxon>Ranunculales</taxon>
        <taxon>Ranunculaceae</taxon>
        <taxon>Thalictroideae</taxon>
        <taxon>Aquilegia</taxon>
    </lineage>
</organism>
<evidence type="ECO:0000313" key="1">
    <source>
        <dbReference type="EMBL" id="PIA58139.1"/>
    </source>
</evidence>
<dbReference type="EMBL" id="KZ305022">
    <property type="protein sequence ID" value="PIA58139.1"/>
    <property type="molecule type" value="Genomic_DNA"/>
</dbReference>
<sequence length="79" mass="9134">MLVDQEKSNIDQATTRRWQCITWRLIGSDGNTMQVIKRSEKETLFSAYNSEVEAFPRTNHQASSFTCKKLELAILLQIN</sequence>
<protein>
    <submittedName>
        <fullName evidence="1">Uncharacterized protein</fullName>
    </submittedName>
</protein>
<dbReference type="AlphaFoldDB" id="A0A2G5EQY0"/>
<dbReference type="Proteomes" id="UP000230069">
    <property type="component" value="Unassembled WGS sequence"/>
</dbReference>
<name>A0A2G5EQY0_AQUCA</name>
<evidence type="ECO:0000313" key="2">
    <source>
        <dbReference type="Proteomes" id="UP000230069"/>
    </source>
</evidence>
<reference evidence="1 2" key="1">
    <citation type="submission" date="2017-09" db="EMBL/GenBank/DDBJ databases">
        <title>WGS assembly of Aquilegia coerulea Goldsmith.</title>
        <authorList>
            <person name="Hodges S."/>
            <person name="Kramer E."/>
            <person name="Nordborg M."/>
            <person name="Tomkins J."/>
            <person name="Borevitz J."/>
            <person name="Derieg N."/>
            <person name="Yan J."/>
            <person name="Mihaltcheva S."/>
            <person name="Hayes R.D."/>
            <person name="Rokhsar D."/>
        </authorList>
    </citation>
    <scope>NUCLEOTIDE SEQUENCE [LARGE SCALE GENOMIC DNA]</scope>
    <source>
        <strain evidence="2">cv. Goldsmith</strain>
    </source>
</reference>
<accession>A0A2G5EQY0</accession>
<gene>
    <name evidence="1" type="ORF">AQUCO_00500229v1</name>
</gene>
<proteinExistence type="predicted"/>
<keyword evidence="2" id="KW-1185">Reference proteome</keyword>